<keyword evidence="2" id="KW-0732">Signal</keyword>
<comment type="caution">
    <text evidence="3">The sequence shown here is derived from an EMBL/GenBank/DDBJ whole genome shotgun (WGS) entry which is preliminary data.</text>
</comment>
<sequence>MIRKQRLLAGLIAAAGIALAASARAGESARDFPSRPLRIVVPFTPGSGSDNSARYYGEALARELGQPVVVENKPGANGVIGIQAVNSAPADGYTILLASNSPISVNPIVTKNLPYDPLTDLRPISGLSRNMNVFLVPLDSPLKSVGDLAAAAKRQDRALNIGTYSAGYQLAAAWFGTLAGIRFNNIPYKGQAQIMTDILGKQLDLALVDTGGALPLLRQGKLRALAVSGEQRHPELPDVPTVRESGYADFVQYSWVSFYVRAQTPDDIVARLASTMQAILKRPESAAYLAKAGSSLMPYDPDAMRRFQEAETARFRKVAQATGIRAE</sequence>
<reference evidence="3 4" key="1">
    <citation type="submission" date="2021-08" db="EMBL/GenBank/DDBJ databases">
        <authorList>
            <person name="Peeters C."/>
        </authorList>
    </citation>
    <scope>NUCLEOTIDE SEQUENCE [LARGE SCALE GENOMIC DNA]</scope>
    <source>
        <strain evidence="3 4">LMG 21510</strain>
    </source>
</reference>
<dbReference type="Pfam" id="PF03401">
    <property type="entry name" value="TctC"/>
    <property type="match status" value="1"/>
</dbReference>
<evidence type="ECO:0000256" key="1">
    <source>
        <dbReference type="ARBA" id="ARBA00006987"/>
    </source>
</evidence>
<name>A0ABM8WN52_9BURK</name>
<dbReference type="Gene3D" id="3.40.190.150">
    <property type="entry name" value="Bordetella uptake gene, domain 1"/>
    <property type="match status" value="1"/>
</dbReference>
<evidence type="ECO:0000313" key="4">
    <source>
        <dbReference type="Proteomes" id="UP000721236"/>
    </source>
</evidence>
<dbReference type="PIRSF" id="PIRSF017082">
    <property type="entry name" value="YflP"/>
    <property type="match status" value="1"/>
</dbReference>
<accession>A0ABM8WN52</accession>
<feature type="chain" id="PRO_5047512892" description="Tripartite tricarboxylate transporter substrate binding protein" evidence="2">
    <location>
        <begin position="21"/>
        <end position="327"/>
    </location>
</feature>
<evidence type="ECO:0000313" key="3">
    <source>
        <dbReference type="EMBL" id="CAG9168824.1"/>
    </source>
</evidence>
<evidence type="ECO:0000256" key="2">
    <source>
        <dbReference type="SAM" id="SignalP"/>
    </source>
</evidence>
<dbReference type="RefSeq" id="WP_224040384.1">
    <property type="nucleotide sequence ID" value="NZ_CAJZAH010000001.1"/>
</dbReference>
<feature type="signal peptide" evidence="2">
    <location>
        <begin position="1"/>
        <end position="20"/>
    </location>
</feature>
<comment type="similarity">
    <text evidence="1">Belongs to the UPF0065 (bug) family.</text>
</comment>
<dbReference type="PANTHER" id="PTHR42928">
    <property type="entry name" value="TRICARBOXYLATE-BINDING PROTEIN"/>
    <property type="match status" value="1"/>
</dbReference>
<dbReference type="CDD" id="cd07012">
    <property type="entry name" value="PBP2_Bug_TTT"/>
    <property type="match status" value="1"/>
</dbReference>
<keyword evidence="4" id="KW-1185">Reference proteome</keyword>
<proteinExistence type="inferred from homology"/>
<dbReference type="Gene3D" id="3.40.190.10">
    <property type="entry name" value="Periplasmic binding protein-like II"/>
    <property type="match status" value="1"/>
</dbReference>
<dbReference type="EMBL" id="CAJZAH010000001">
    <property type="protein sequence ID" value="CAG9168824.1"/>
    <property type="molecule type" value="Genomic_DNA"/>
</dbReference>
<dbReference type="InterPro" id="IPR042100">
    <property type="entry name" value="Bug_dom1"/>
</dbReference>
<evidence type="ECO:0008006" key="5">
    <source>
        <dbReference type="Google" id="ProtNLM"/>
    </source>
</evidence>
<dbReference type="InterPro" id="IPR005064">
    <property type="entry name" value="BUG"/>
</dbReference>
<organism evidence="3 4">
    <name type="scientific">Cupriavidus respiraculi</name>
    <dbReference type="NCBI Taxonomy" id="195930"/>
    <lineage>
        <taxon>Bacteria</taxon>
        <taxon>Pseudomonadati</taxon>
        <taxon>Pseudomonadota</taxon>
        <taxon>Betaproteobacteria</taxon>
        <taxon>Burkholderiales</taxon>
        <taxon>Burkholderiaceae</taxon>
        <taxon>Cupriavidus</taxon>
    </lineage>
</organism>
<protein>
    <recommendedName>
        <fullName evidence="5">Tripartite tricarboxylate transporter substrate binding protein</fullName>
    </recommendedName>
</protein>
<dbReference type="Proteomes" id="UP000721236">
    <property type="component" value="Unassembled WGS sequence"/>
</dbReference>
<dbReference type="SUPFAM" id="SSF53850">
    <property type="entry name" value="Periplasmic binding protein-like II"/>
    <property type="match status" value="1"/>
</dbReference>
<dbReference type="PANTHER" id="PTHR42928:SF5">
    <property type="entry name" value="BLR1237 PROTEIN"/>
    <property type="match status" value="1"/>
</dbReference>
<gene>
    <name evidence="3" type="ORF">LMG21510_01257</name>
</gene>